<dbReference type="NCBIfam" id="TIGR00644">
    <property type="entry name" value="recJ"/>
    <property type="match status" value="1"/>
</dbReference>
<dbReference type="EMBL" id="FOEN01000001">
    <property type="protein sequence ID" value="SEP68035.1"/>
    <property type="molecule type" value="Genomic_DNA"/>
</dbReference>
<dbReference type="Proteomes" id="UP000198833">
    <property type="component" value="Unassembled WGS sequence"/>
</dbReference>
<protein>
    <recommendedName>
        <fullName evidence="2">Single-stranded-DNA-specific exonuclease RecJ</fullName>
    </recommendedName>
</protein>
<dbReference type="STRING" id="89093.SAMN04488558_101340"/>
<dbReference type="InterPro" id="IPR003156">
    <property type="entry name" value="DHHA1_dom"/>
</dbReference>
<dbReference type="InterPro" id="IPR041122">
    <property type="entry name" value="RecJ_OB"/>
</dbReference>
<evidence type="ECO:0000256" key="4">
    <source>
        <dbReference type="ARBA" id="ARBA00022801"/>
    </source>
</evidence>
<dbReference type="GO" id="GO:0006281">
    <property type="term" value="P:DNA repair"/>
    <property type="evidence" value="ECO:0007669"/>
    <property type="project" value="InterPro"/>
</dbReference>
<dbReference type="Pfam" id="PF02272">
    <property type="entry name" value="DHHA1"/>
    <property type="match status" value="1"/>
</dbReference>
<dbReference type="GO" id="GO:0003676">
    <property type="term" value="F:nucleic acid binding"/>
    <property type="evidence" value="ECO:0007669"/>
    <property type="project" value="InterPro"/>
</dbReference>
<evidence type="ECO:0000259" key="9">
    <source>
        <dbReference type="Pfam" id="PF17768"/>
    </source>
</evidence>
<dbReference type="SUPFAM" id="SSF64182">
    <property type="entry name" value="DHH phosphoesterases"/>
    <property type="match status" value="1"/>
</dbReference>
<gene>
    <name evidence="10" type="ORF">SAMN04488558_101340</name>
</gene>
<feature type="domain" description="Single-stranded-DNA-specific exonuclease RecJ C-terminal" evidence="8">
    <location>
        <begin position="572"/>
        <end position="774"/>
    </location>
</feature>
<dbReference type="RefSeq" id="WP_092570125.1">
    <property type="nucleotide sequence ID" value="NZ_CP149446.1"/>
</dbReference>
<reference evidence="10 11" key="1">
    <citation type="submission" date="2016-10" db="EMBL/GenBank/DDBJ databases">
        <authorList>
            <person name="de Groot N.N."/>
        </authorList>
    </citation>
    <scope>NUCLEOTIDE SEQUENCE [LARGE SCALE GENOMIC DNA]</scope>
    <source>
        <strain evidence="10 11">DSM 15695</strain>
    </source>
</reference>
<accession>A0A1H8ZUN1</accession>
<evidence type="ECO:0000256" key="3">
    <source>
        <dbReference type="ARBA" id="ARBA00022722"/>
    </source>
</evidence>
<dbReference type="InterPro" id="IPR004610">
    <property type="entry name" value="RecJ"/>
</dbReference>
<dbReference type="GO" id="GO:0006310">
    <property type="term" value="P:DNA recombination"/>
    <property type="evidence" value="ECO:0007669"/>
    <property type="project" value="InterPro"/>
</dbReference>
<dbReference type="InterPro" id="IPR038763">
    <property type="entry name" value="DHH_sf"/>
</dbReference>
<name>A0A1H8ZUN1_9LACT</name>
<evidence type="ECO:0000259" key="7">
    <source>
        <dbReference type="Pfam" id="PF02272"/>
    </source>
</evidence>
<sequence>MRYNLAKKDWQLPSQNYTDNQKAFLKEAGNQFSPAFLRLVVQRGIESLPDLKEFIQAQPQLFHDPHLLHEMDVAVERIQQAIIEQEAILVYGDYDADGITSTLILSEALESLGARVEVYLPDRFADGYGPNPERYQAFIDQGIQLIITCDNGVAGFDALALAKEAQVDVIVTDHHQIQDRLPEAYAIIHPCHPEGTYPFSDLSGAGVALKLASALLDEVPAEALELAMIGTIADMVSLTDENRTIVKSGLSLLKHSQRPGIIELLKRGQVELDDLDEETIGFIIGPRLNAMGRLANPRPAYDLLATHQAAEASLLADLLEKTNQQRQDIVNQIMTEIEAELEGQALPNIIIAADANWPAGVLGIAAGRLCQTYQRPVLLFQYFEDRQEYKGSGRSTAAIHLFNILKTQEPHLKYFGGHAQAAGMTVTETNWSVFKSGLEETMLAYQEQLAIPPSINIDLVLRVEELTVDFIQEMNLLGPFGMDNAKPLILLGDVELESVRFLGNDSQHLKLNFTNQDKSAVGQAIGFHKADQGEFLNEGQKISLVGQASINQFRNQSQAQIVIEDLGIRGQQWIDWRSSTVDENIFQFDQALYLFTSQTLLTKYQEHLLTDSRAILLNEQTLESQWQDLENLVIFQLPKRLEDLQRILENHSWRRIILASYHQGSKYLAGNPTYQSVKKFYLWQMSQEAYPIRTSLPMISTRLNIPVIQLKVLIMMFFEAGFVTIKDGWIQNIDPSQHEKIDIFSLPSYQTYLASLEAEALLNFQPLQVVKEYFEGKKIND</sequence>
<dbReference type="InterPro" id="IPR001667">
    <property type="entry name" value="DDH_dom"/>
</dbReference>
<dbReference type="Pfam" id="PF01368">
    <property type="entry name" value="DHH"/>
    <property type="match status" value="1"/>
</dbReference>
<evidence type="ECO:0000259" key="8">
    <source>
        <dbReference type="Pfam" id="PF10141"/>
    </source>
</evidence>
<dbReference type="Gene3D" id="3.90.1640.30">
    <property type="match status" value="1"/>
</dbReference>
<feature type="domain" description="DHHA1" evidence="7">
    <location>
        <begin position="348"/>
        <end position="430"/>
    </location>
</feature>
<dbReference type="InterPro" id="IPR018779">
    <property type="entry name" value="RecJ_C"/>
</dbReference>
<evidence type="ECO:0000313" key="10">
    <source>
        <dbReference type="EMBL" id="SEP68035.1"/>
    </source>
</evidence>
<dbReference type="Gene3D" id="3.10.310.30">
    <property type="match status" value="1"/>
</dbReference>
<dbReference type="OrthoDB" id="9809852at2"/>
<comment type="similarity">
    <text evidence="1">Belongs to the RecJ family.</text>
</comment>
<evidence type="ECO:0000259" key="6">
    <source>
        <dbReference type="Pfam" id="PF01368"/>
    </source>
</evidence>
<dbReference type="GO" id="GO:0008409">
    <property type="term" value="F:5'-3' exonuclease activity"/>
    <property type="evidence" value="ECO:0007669"/>
    <property type="project" value="InterPro"/>
</dbReference>
<proteinExistence type="inferred from homology"/>
<dbReference type="PANTHER" id="PTHR30255">
    <property type="entry name" value="SINGLE-STRANDED-DNA-SPECIFIC EXONUCLEASE RECJ"/>
    <property type="match status" value="1"/>
</dbReference>
<organism evidence="10 11">
    <name type="scientific">Ignavigranum ruoffiae</name>
    <dbReference type="NCBI Taxonomy" id="89093"/>
    <lineage>
        <taxon>Bacteria</taxon>
        <taxon>Bacillati</taxon>
        <taxon>Bacillota</taxon>
        <taxon>Bacilli</taxon>
        <taxon>Lactobacillales</taxon>
        <taxon>Aerococcaceae</taxon>
        <taxon>Ignavigranum</taxon>
    </lineage>
</organism>
<dbReference type="InterPro" id="IPR051673">
    <property type="entry name" value="SSDNA_exonuclease_RecJ"/>
</dbReference>
<feature type="domain" description="DDH" evidence="6">
    <location>
        <begin position="88"/>
        <end position="231"/>
    </location>
</feature>
<dbReference type="Pfam" id="PF17768">
    <property type="entry name" value="RecJ_OB"/>
    <property type="match status" value="1"/>
</dbReference>
<dbReference type="Pfam" id="PF10141">
    <property type="entry name" value="ssDNA-exonuc_C"/>
    <property type="match status" value="1"/>
</dbReference>
<keyword evidence="5 10" id="KW-0269">Exonuclease</keyword>
<keyword evidence="4" id="KW-0378">Hydrolase</keyword>
<evidence type="ECO:0000256" key="1">
    <source>
        <dbReference type="ARBA" id="ARBA00005915"/>
    </source>
</evidence>
<keyword evidence="11" id="KW-1185">Reference proteome</keyword>
<feature type="domain" description="RecJ OB" evidence="9">
    <location>
        <begin position="457"/>
        <end position="565"/>
    </location>
</feature>
<dbReference type="PANTHER" id="PTHR30255:SF2">
    <property type="entry name" value="SINGLE-STRANDED-DNA-SPECIFIC EXONUCLEASE RECJ"/>
    <property type="match status" value="1"/>
</dbReference>
<dbReference type="AlphaFoldDB" id="A0A1H8ZUN1"/>
<evidence type="ECO:0000313" key="11">
    <source>
        <dbReference type="Proteomes" id="UP000198833"/>
    </source>
</evidence>
<keyword evidence="3" id="KW-0540">Nuclease</keyword>
<evidence type="ECO:0000256" key="5">
    <source>
        <dbReference type="ARBA" id="ARBA00022839"/>
    </source>
</evidence>
<evidence type="ECO:0000256" key="2">
    <source>
        <dbReference type="ARBA" id="ARBA00019841"/>
    </source>
</evidence>